<feature type="signal peptide" evidence="10">
    <location>
        <begin position="1"/>
        <end position="19"/>
    </location>
</feature>
<dbReference type="PANTHER" id="PTHR43380">
    <property type="entry name" value="2-OXOISOVALERATE DEHYDROGENASE SUBUNIT ALPHA, MITOCHONDRIAL"/>
    <property type="match status" value="1"/>
</dbReference>
<name>A0A1Y6LH46_ZYMTR</name>
<dbReference type="InterPro" id="IPR029061">
    <property type="entry name" value="THDP-binding"/>
</dbReference>
<comment type="similarity">
    <text evidence="3 9">Belongs to the BCKDHA family.</text>
</comment>
<evidence type="ECO:0000256" key="10">
    <source>
        <dbReference type="SAM" id="SignalP"/>
    </source>
</evidence>
<evidence type="ECO:0000256" key="9">
    <source>
        <dbReference type="RuleBase" id="RU365014"/>
    </source>
</evidence>
<dbReference type="Gene3D" id="3.40.50.970">
    <property type="match status" value="1"/>
</dbReference>
<dbReference type="PANTHER" id="PTHR43380:SF1">
    <property type="entry name" value="2-OXOISOVALERATE DEHYDROGENASE SUBUNIT ALPHA, MITOCHONDRIAL"/>
    <property type="match status" value="1"/>
</dbReference>
<gene>
    <name evidence="12" type="ORF">ZT1A5_G5227</name>
</gene>
<keyword evidence="8" id="KW-0496">Mitochondrion</keyword>
<evidence type="ECO:0000313" key="12">
    <source>
        <dbReference type="EMBL" id="SMY23787.1"/>
    </source>
</evidence>
<dbReference type="GO" id="GO:0046872">
    <property type="term" value="F:metal ion binding"/>
    <property type="evidence" value="ECO:0007669"/>
    <property type="project" value="UniProtKB-KW"/>
</dbReference>
<comment type="cofactor">
    <cofactor evidence="1 9">
        <name>thiamine diphosphate</name>
        <dbReference type="ChEBI" id="CHEBI:58937"/>
    </cofactor>
</comment>
<keyword evidence="7 9" id="KW-0560">Oxidoreductase</keyword>
<comment type="subcellular location">
    <subcellularLocation>
        <location evidence="2">Mitochondrion matrix</location>
    </subcellularLocation>
</comment>
<evidence type="ECO:0000256" key="6">
    <source>
        <dbReference type="ARBA" id="ARBA00022958"/>
    </source>
</evidence>
<evidence type="ECO:0000256" key="5">
    <source>
        <dbReference type="ARBA" id="ARBA00022946"/>
    </source>
</evidence>
<evidence type="ECO:0000256" key="3">
    <source>
        <dbReference type="ARBA" id="ARBA00008646"/>
    </source>
</evidence>
<evidence type="ECO:0000256" key="1">
    <source>
        <dbReference type="ARBA" id="ARBA00001964"/>
    </source>
</evidence>
<dbReference type="InterPro" id="IPR050771">
    <property type="entry name" value="Alpha-ketoacid_DH_E1_comp"/>
</dbReference>
<keyword evidence="6" id="KW-0630">Potassium</keyword>
<keyword evidence="10" id="KW-0732">Signal</keyword>
<keyword evidence="9" id="KW-0786">Thiamine pyrophosphate</keyword>
<evidence type="ECO:0000259" key="11">
    <source>
        <dbReference type="Pfam" id="PF00676"/>
    </source>
</evidence>
<dbReference type="Pfam" id="PF00676">
    <property type="entry name" value="E1_dh"/>
    <property type="match status" value="1"/>
</dbReference>
<dbReference type="CDD" id="cd02000">
    <property type="entry name" value="TPP_E1_PDC_ADC_BCADC"/>
    <property type="match status" value="1"/>
</dbReference>
<dbReference type="GO" id="GO:0005759">
    <property type="term" value="C:mitochondrial matrix"/>
    <property type="evidence" value="ECO:0007669"/>
    <property type="project" value="UniProtKB-SubCell"/>
</dbReference>
<keyword evidence="5" id="KW-0809">Transit peptide</keyword>
<comment type="function">
    <text evidence="9">The branched-chain alpha-keto dehydrogenase complex catalyzes the overall conversion of alpha-keto acids to acyl-CoA and CO(2). It contains multiple copies of three enzymatic components: branched-chain alpha-keto acid decarboxylase (E1), lipoamide acyltransferase (E2) and lipoamide dehydrogenase (E3).</text>
</comment>
<protein>
    <recommendedName>
        <fullName evidence="9">2-oxoisovalerate dehydrogenase subunit alpha</fullName>
        <ecNumber evidence="9">1.2.4.4</ecNumber>
    </recommendedName>
    <alternativeName>
        <fullName evidence="9">Branched-chain alpha-keto acid dehydrogenase E1 component alpha chain</fullName>
    </alternativeName>
</protein>
<dbReference type="EC" id="1.2.4.4" evidence="9"/>
<proteinExistence type="inferred from homology"/>
<evidence type="ECO:0000256" key="4">
    <source>
        <dbReference type="ARBA" id="ARBA00022723"/>
    </source>
</evidence>
<dbReference type="Proteomes" id="UP000215453">
    <property type="component" value="Chromosome 4"/>
</dbReference>
<dbReference type="InterPro" id="IPR001017">
    <property type="entry name" value="DH_E1"/>
</dbReference>
<feature type="domain" description="Dehydrogenase E1 component" evidence="11">
    <location>
        <begin position="233"/>
        <end position="536"/>
    </location>
</feature>
<organism evidence="12 13">
    <name type="scientific">Zymoseptoria tritici ST99CH_1A5</name>
    <dbReference type="NCBI Taxonomy" id="1276529"/>
    <lineage>
        <taxon>Eukaryota</taxon>
        <taxon>Fungi</taxon>
        <taxon>Dikarya</taxon>
        <taxon>Ascomycota</taxon>
        <taxon>Pezizomycotina</taxon>
        <taxon>Dothideomycetes</taxon>
        <taxon>Dothideomycetidae</taxon>
        <taxon>Mycosphaerellales</taxon>
        <taxon>Mycosphaerellaceae</taxon>
        <taxon>Zymoseptoria</taxon>
    </lineage>
</organism>
<feature type="chain" id="PRO_5012576974" description="2-oxoisovalerate dehydrogenase subunit alpha" evidence="10">
    <location>
        <begin position="20"/>
        <end position="588"/>
    </location>
</feature>
<dbReference type="EMBL" id="LT882679">
    <property type="protein sequence ID" value="SMY23787.1"/>
    <property type="molecule type" value="Genomic_DNA"/>
</dbReference>
<evidence type="ECO:0000256" key="8">
    <source>
        <dbReference type="ARBA" id="ARBA00023128"/>
    </source>
</evidence>
<dbReference type="GO" id="GO:0003863">
    <property type="term" value="F:branched-chain 2-oxo acid dehydrogenase activity"/>
    <property type="evidence" value="ECO:0007669"/>
    <property type="project" value="UniProtKB-EC"/>
</dbReference>
<dbReference type="AlphaFoldDB" id="A0A1Y6LH46"/>
<reference evidence="12 13" key="1">
    <citation type="submission" date="2016-10" db="EMBL/GenBank/DDBJ databases">
        <authorList>
            <person name="Varghese N."/>
        </authorList>
    </citation>
    <scope>NUCLEOTIDE SEQUENCE [LARGE SCALE GENOMIC DNA]</scope>
</reference>
<evidence type="ECO:0000256" key="2">
    <source>
        <dbReference type="ARBA" id="ARBA00004305"/>
    </source>
</evidence>
<sequence length="588" mass="65797">MKLMIQTLLGASWFVRALAAPQNSDRGLRLATSNPLEGFPALKGLHSRPGFAFVDPDGIYRAYLADGSVVDAARLTPEQLQHWLDVRAPLLSASDAENERTTYATANPQDVPEEQLLHPPDEIKPHAQIESMAEFVISPNPNPLQVTKRQVACPPMYCVYSCQRRWNSVSQKPGSDRVHFPGAVNSRFTTSLKFARAGEDDAMPTFRVLDQDGAVIEKEQPDISDEEVLRLYKDMVSVSIMDVIMFDAQRQGKVSFYMVSAGEEGIAVGSASSLDPRDPIFAQYRETGIFQYRGFTFDDYMAQLFATKDDPGLARNMPVHYGSEKYHIHTISSPLATQIPHASGAAYAVKIQNQQNPTDDPRVVACYFGEGAASEGDFHAALNIAATRACPVLFICRNNGYAISTPTLEQYRGDGIASRGVGYGIDTIRVDGNDILAVREVTKRARELALQDGGRPVLIEAMSYRVSHHSTSDDSFAYRAKVEVEDWKRRDNPITRLRKWMEGKGIWNEEKEKDLRAETRKNVLTAYRKAEKEKKPRLGNMMSDVYAEPTTEQREQMAAMKKIMEKYPNEYDVSEYEGGIDGLTLDKR</sequence>
<dbReference type="SUPFAM" id="SSF52518">
    <property type="entry name" value="Thiamin diphosphate-binding fold (THDP-binding)"/>
    <property type="match status" value="1"/>
</dbReference>
<accession>A0A1Y6LH46</accession>
<comment type="catalytic activity">
    <reaction evidence="9">
        <text>N(6)-[(R)-lipoyl]-L-lysyl-[protein] + 3-methyl-2-oxobutanoate + H(+) = N(6)-[(R)-S(8)-2-methylpropanoyldihydrolipoyl]-L-lysyl-[protein] + CO2</text>
        <dbReference type="Rhea" id="RHEA:13457"/>
        <dbReference type="Rhea" id="RHEA-COMP:10474"/>
        <dbReference type="Rhea" id="RHEA-COMP:10497"/>
        <dbReference type="ChEBI" id="CHEBI:11851"/>
        <dbReference type="ChEBI" id="CHEBI:15378"/>
        <dbReference type="ChEBI" id="CHEBI:16526"/>
        <dbReference type="ChEBI" id="CHEBI:83099"/>
        <dbReference type="ChEBI" id="CHEBI:83142"/>
        <dbReference type="EC" id="1.2.4.4"/>
    </reaction>
</comment>
<dbReference type="FunFam" id="3.40.50.970:FF:000015">
    <property type="entry name" value="2-oxoisovalerate dehydrogenase subunit alpha"/>
    <property type="match status" value="1"/>
</dbReference>
<keyword evidence="4" id="KW-0479">Metal-binding</keyword>
<evidence type="ECO:0000313" key="13">
    <source>
        <dbReference type="Proteomes" id="UP000215453"/>
    </source>
</evidence>
<dbReference type="GO" id="GO:0009083">
    <property type="term" value="P:branched-chain amino acid catabolic process"/>
    <property type="evidence" value="ECO:0007669"/>
    <property type="project" value="TreeGrafter"/>
</dbReference>
<evidence type="ECO:0000256" key="7">
    <source>
        <dbReference type="ARBA" id="ARBA00023002"/>
    </source>
</evidence>